<dbReference type="EMBL" id="CABFNQ020000690">
    <property type="protein sequence ID" value="CAH0023333.1"/>
    <property type="molecule type" value="Genomic_DNA"/>
</dbReference>
<dbReference type="Pfam" id="PF07350">
    <property type="entry name" value="Gig2-like"/>
    <property type="match status" value="1"/>
</dbReference>
<feature type="compositionally biased region" description="Low complexity" evidence="1">
    <location>
        <begin position="132"/>
        <end position="147"/>
    </location>
</feature>
<feature type="compositionally biased region" description="Low complexity" evidence="1">
    <location>
        <begin position="255"/>
        <end position="287"/>
    </location>
</feature>
<dbReference type="SUPFAM" id="SSF51197">
    <property type="entry name" value="Clavaminate synthase-like"/>
    <property type="match status" value="1"/>
</dbReference>
<feature type="compositionally biased region" description="Low complexity" evidence="1">
    <location>
        <begin position="55"/>
        <end position="67"/>
    </location>
</feature>
<accession>A0A9N9YGZ8</accession>
<dbReference type="Proteomes" id="UP000696573">
    <property type="component" value="Unassembled WGS sequence"/>
</dbReference>
<feature type="compositionally biased region" description="Low complexity" evidence="1">
    <location>
        <begin position="221"/>
        <end position="235"/>
    </location>
</feature>
<sequence length="914" mass="97559">MAVLSSTSSPGDGDGGFEEELTRELSSEVATRATASPTLLDRVRGMTSGLDGLLSTSPRFRSTSTPPVIAPPTPEQRPKSAHGYRSKEEEGRRYSHRLLERVNQRISGGRNNSDASSSSSGGGDMATPEGRAASQSQSQSQAPSSSSHILKGAGGRLTQGGRITKNRHSQRVPAASAGRKTTALDSGSSRGGGGLGGTTTTATGSGDSANVDTMMGGMDVATGDDTTSSTAARAAATPELAPAAVLDPASFPCISSASTSTSTSTSSPSLALDNSSSSLGASSTSLPPQLASPGPDSSANRPDYTSRSASSSSSLAASSYSEASSRPVVSSTVSATSIPQYDYQDLPSSASSSKPSLHGHSQSLGSTTAAGAAMALDDDPVLTFWGPDPVPLPTRFARIKQHLIAGHEAAIEASWARLIYALRAEVEHIEGLGAHLIPSIEFSDIHNPAQTTRFGHDLRRYGVGVVRRAVPKPDADDMVNSTLRYLENRGGKHDLKPVEQDPTCFDFFWTPAQIRARAHPAVLSAQRFMMGLWETSPNVNLVTRLPIAYADRLRIHGTAGEQILLRDSNRNGEPEKQTLEIPLATSMEQAPQSADDWVIALQSSAGIIAQVDNGSLERWEPDGYGRTGTYSRVFRGEWESYDPWECASRVSSTIDLYNGYGSCTIFRMFQAVVALSTIEPGMIRLLPSPKLATAYFLLRPFFSAKTPMPEVRTGPDWDAYLDPSNWKLDRSPDTIIHGAVPGHAQRITERWHPHLHLRSSMITLPTLQPGDYIFWHPDLAYHISSHANHGLRTPVHGPDDVRMLVYVPAAPLTQTNALYLARQRKAFQRGHPGPDFDSNGRGFNIEDPATKPGEKDIEEVGGAAGLQAMGLAPWDASSRDGTQVNGDKGVPRGEAEIVELSNDILFPDRPMPGL</sequence>
<feature type="compositionally biased region" description="Polar residues" evidence="1">
    <location>
        <begin position="295"/>
        <end position="305"/>
    </location>
</feature>
<dbReference type="Gene3D" id="2.60.120.330">
    <property type="entry name" value="B-lactam Antibiotic, Isopenicillin N Synthase, Chain"/>
    <property type="match status" value="1"/>
</dbReference>
<proteinExistence type="predicted"/>
<feature type="compositionally biased region" description="Low complexity" evidence="1">
    <location>
        <begin position="198"/>
        <end position="208"/>
    </location>
</feature>
<feature type="region of interest" description="Disordered" evidence="1">
    <location>
        <begin position="1"/>
        <end position="235"/>
    </location>
</feature>
<feature type="compositionally biased region" description="Low complexity" evidence="1">
    <location>
        <begin position="346"/>
        <end position="363"/>
    </location>
</feature>
<dbReference type="InterPro" id="IPR010856">
    <property type="entry name" value="Gig2-like"/>
</dbReference>
<feature type="compositionally biased region" description="Low complexity" evidence="1">
    <location>
        <begin position="107"/>
        <end position="119"/>
    </location>
</feature>
<gene>
    <name evidence="2" type="ORF">CRHIZ90672A_00007787</name>
</gene>
<protein>
    <submittedName>
        <fullName evidence="2">Uncharacterized protein</fullName>
    </submittedName>
</protein>
<name>A0A9N9YGZ8_9HYPO</name>
<reference evidence="2" key="1">
    <citation type="submission" date="2021-10" db="EMBL/GenBank/DDBJ databases">
        <authorList>
            <person name="Piombo E."/>
        </authorList>
    </citation>
    <scope>NUCLEOTIDE SEQUENCE</scope>
</reference>
<evidence type="ECO:0000256" key="1">
    <source>
        <dbReference type="SAM" id="MobiDB-lite"/>
    </source>
</evidence>
<keyword evidence="3" id="KW-1185">Reference proteome</keyword>
<feature type="compositionally biased region" description="Basic and acidic residues" evidence="1">
    <location>
        <begin position="85"/>
        <end position="103"/>
    </location>
</feature>
<feature type="region of interest" description="Disordered" evidence="1">
    <location>
        <begin position="251"/>
        <end position="312"/>
    </location>
</feature>
<dbReference type="PANTHER" id="PTHR30613">
    <property type="entry name" value="UNCHARACTERIZED PROTEIN YBIU-RELATED"/>
    <property type="match status" value="1"/>
</dbReference>
<organism evidence="2 3">
    <name type="scientific">Clonostachys rhizophaga</name>
    <dbReference type="NCBI Taxonomy" id="160324"/>
    <lineage>
        <taxon>Eukaryota</taxon>
        <taxon>Fungi</taxon>
        <taxon>Dikarya</taxon>
        <taxon>Ascomycota</taxon>
        <taxon>Pezizomycotina</taxon>
        <taxon>Sordariomycetes</taxon>
        <taxon>Hypocreomycetidae</taxon>
        <taxon>Hypocreales</taxon>
        <taxon>Bionectriaceae</taxon>
        <taxon>Clonostachys</taxon>
    </lineage>
</organism>
<feature type="region of interest" description="Disordered" evidence="1">
    <location>
        <begin position="345"/>
        <end position="364"/>
    </location>
</feature>
<dbReference type="PANTHER" id="PTHR30613:SF1">
    <property type="entry name" value="DUF1479 DOMAIN PROTEIN (AFU_ORTHOLOGUE AFUA_5G09280)"/>
    <property type="match status" value="1"/>
</dbReference>
<dbReference type="AlphaFoldDB" id="A0A9N9YGZ8"/>
<comment type="caution">
    <text evidence="2">The sequence shown here is derived from an EMBL/GenBank/DDBJ whole genome shotgun (WGS) entry which is preliminary data.</text>
</comment>
<dbReference type="InterPro" id="IPR027443">
    <property type="entry name" value="IPNS-like_sf"/>
</dbReference>
<evidence type="ECO:0000313" key="2">
    <source>
        <dbReference type="EMBL" id="CAH0023333.1"/>
    </source>
</evidence>
<feature type="compositionally biased region" description="Low complexity" evidence="1">
    <location>
        <begin position="1"/>
        <end position="11"/>
    </location>
</feature>
<dbReference type="OrthoDB" id="8249012at2759"/>
<evidence type="ECO:0000313" key="3">
    <source>
        <dbReference type="Proteomes" id="UP000696573"/>
    </source>
</evidence>